<dbReference type="Proteomes" id="UP000315167">
    <property type="component" value="Unassembled WGS sequence"/>
</dbReference>
<evidence type="ECO:0000313" key="2">
    <source>
        <dbReference type="Proteomes" id="UP000315167"/>
    </source>
</evidence>
<dbReference type="InterPro" id="IPR025234">
    <property type="entry name" value="YjzH-like"/>
</dbReference>
<keyword evidence="2" id="KW-1185">Reference proteome</keyword>
<protein>
    <submittedName>
        <fullName evidence="1">Uncharacterized protein DUF4177</fullName>
    </submittedName>
</protein>
<dbReference type="AlphaFoldDB" id="A0A562KUE3"/>
<sequence>MNQRWNYQVIEISMQMFGKSMTERAQEELNRQGQLGWELVSSVQSSAADCIRLFLKKPA</sequence>
<gene>
    <name evidence="1" type="ORF">IP90_03228</name>
</gene>
<comment type="caution">
    <text evidence="1">The sequence shown here is derived from an EMBL/GenBank/DDBJ whole genome shotgun (WGS) entry which is preliminary data.</text>
</comment>
<reference evidence="1 2" key="1">
    <citation type="journal article" date="2015" name="Stand. Genomic Sci.">
        <title>Genomic Encyclopedia of Bacterial and Archaeal Type Strains, Phase III: the genomes of soil and plant-associated and newly described type strains.</title>
        <authorList>
            <person name="Whitman W.B."/>
            <person name="Woyke T."/>
            <person name="Klenk H.P."/>
            <person name="Zhou Y."/>
            <person name="Lilburn T.G."/>
            <person name="Beck B.J."/>
            <person name="De Vos P."/>
            <person name="Vandamme P."/>
            <person name="Eisen J.A."/>
            <person name="Garrity G."/>
            <person name="Hugenholtz P."/>
            <person name="Kyrpides N.C."/>
        </authorList>
    </citation>
    <scope>NUCLEOTIDE SEQUENCE [LARGE SCALE GENOMIC DNA]</scope>
    <source>
        <strain evidence="1 2">CGMCC 1.10821</strain>
    </source>
</reference>
<evidence type="ECO:0000313" key="1">
    <source>
        <dbReference type="EMBL" id="TWH99049.1"/>
    </source>
</evidence>
<accession>A0A562KUE3</accession>
<dbReference type="Pfam" id="PF13783">
    <property type="entry name" value="DUF4177"/>
    <property type="match status" value="1"/>
</dbReference>
<dbReference type="EMBL" id="VLKN01000014">
    <property type="protein sequence ID" value="TWH99049.1"/>
    <property type="molecule type" value="Genomic_DNA"/>
</dbReference>
<proteinExistence type="predicted"/>
<dbReference type="RefSeq" id="WP_144900711.1">
    <property type="nucleotide sequence ID" value="NZ_VLKN01000014.1"/>
</dbReference>
<organism evidence="1 2">
    <name type="scientific">Luteimonas cucumeris</name>
    <dbReference type="NCBI Taxonomy" id="985012"/>
    <lineage>
        <taxon>Bacteria</taxon>
        <taxon>Pseudomonadati</taxon>
        <taxon>Pseudomonadota</taxon>
        <taxon>Gammaproteobacteria</taxon>
        <taxon>Lysobacterales</taxon>
        <taxon>Lysobacteraceae</taxon>
        <taxon>Luteimonas</taxon>
    </lineage>
</organism>
<name>A0A562KUE3_9GAMM</name>
<dbReference type="OrthoDB" id="9799495at2"/>